<feature type="domain" description="ACT" evidence="7">
    <location>
        <begin position="644"/>
        <end position="718"/>
    </location>
</feature>
<dbReference type="GO" id="GO:0015969">
    <property type="term" value="P:guanosine tetraphosphate metabolic process"/>
    <property type="evidence" value="ECO:0007669"/>
    <property type="project" value="InterPro"/>
</dbReference>
<dbReference type="Gene3D" id="3.30.70.260">
    <property type="match status" value="1"/>
</dbReference>
<dbReference type="Proteomes" id="UP000005317">
    <property type="component" value="Unassembled WGS sequence"/>
</dbReference>
<evidence type="ECO:0000256" key="6">
    <source>
        <dbReference type="RuleBase" id="RU003847"/>
    </source>
</evidence>
<dbReference type="OrthoDB" id="9805041at2"/>
<dbReference type="InterPro" id="IPR007685">
    <property type="entry name" value="RelA_SpoT"/>
</dbReference>
<evidence type="ECO:0000256" key="1">
    <source>
        <dbReference type="ARBA" id="ARBA00019852"/>
    </source>
</evidence>
<accession>A0A656HIE0</accession>
<evidence type="ECO:0000256" key="2">
    <source>
        <dbReference type="ARBA" id="ARBA00025704"/>
    </source>
</evidence>
<dbReference type="GO" id="GO:0005886">
    <property type="term" value="C:plasma membrane"/>
    <property type="evidence" value="ECO:0007669"/>
    <property type="project" value="TreeGrafter"/>
</dbReference>
<dbReference type="InterPro" id="IPR002912">
    <property type="entry name" value="ACT_dom"/>
</dbReference>
<dbReference type="FunFam" id="3.30.460.10:FF:000001">
    <property type="entry name" value="GTP pyrophosphokinase RelA"/>
    <property type="match status" value="1"/>
</dbReference>
<evidence type="ECO:0000259" key="8">
    <source>
        <dbReference type="PROSITE" id="PS51880"/>
    </source>
</evidence>
<name>A0A656HIE0_THINJ</name>
<dbReference type="SUPFAM" id="SSF55021">
    <property type="entry name" value="ACT-like"/>
    <property type="match status" value="1"/>
</dbReference>
<dbReference type="CDD" id="cd01668">
    <property type="entry name" value="TGS_RSH"/>
    <property type="match status" value="1"/>
</dbReference>
<evidence type="ECO:0000256" key="4">
    <source>
        <dbReference type="ARBA" id="ARBA00032407"/>
    </source>
</evidence>
<dbReference type="EMBL" id="JH651384">
    <property type="protein sequence ID" value="EIJ35150.1"/>
    <property type="molecule type" value="Genomic_DNA"/>
</dbReference>
<evidence type="ECO:0000313" key="10">
    <source>
        <dbReference type="Proteomes" id="UP000005317"/>
    </source>
</evidence>
<dbReference type="InterPro" id="IPR004095">
    <property type="entry name" value="TGS"/>
</dbReference>
<dbReference type="GO" id="GO:0015949">
    <property type="term" value="P:nucleobase-containing small molecule interconversion"/>
    <property type="evidence" value="ECO:0007669"/>
    <property type="project" value="UniProtKB-ARBA"/>
</dbReference>
<dbReference type="SUPFAM" id="SSF109604">
    <property type="entry name" value="HD-domain/PDEase-like"/>
    <property type="match status" value="1"/>
</dbReference>
<dbReference type="AlphaFoldDB" id="A0A656HIE0"/>
<dbReference type="PANTHER" id="PTHR21262:SF31">
    <property type="entry name" value="GTP PYROPHOSPHOKINASE"/>
    <property type="match status" value="1"/>
</dbReference>
<evidence type="ECO:0000313" key="9">
    <source>
        <dbReference type="EMBL" id="EIJ35150.1"/>
    </source>
</evidence>
<evidence type="ECO:0000259" key="7">
    <source>
        <dbReference type="PROSITE" id="PS51671"/>
    </source>
</evidence>
<dbReference type="FunFam" id="3.10.20.30:FF:000002">
    <property type="entry name" value="GTP pyrophosphokinase (RelA/SpoT)"/>
    <property type="match status" value="1"/>
</dbReference>
<gene>
    <name evidence="9" type="ORF">Thini_2610</name>
</gene>
<dbReference type="PROSITE" id="PS51671">
    <property type="entry name" value="ACT"/>
    <property type="match status" value="1"/>
</dbReference>
<dbReference type="CDD" id="cd04876">
    <property type="entry name" value="ACT_RelA-SpoT"/>
    <property type="match status" value="1"/>
</dbReference>
<dbReference type="NCBIfam" id="TIGR00691">
    <property type="entry name" value="spoT_relA"/>
    <property type="match status" value="1"/>
</dbReference>
<dbReference type="InterPro" id="IPR045865">
    <property type="entry name" value="ACT-like_dom_sf"/>
</dbReference>
<dbReference type="SUPFAM" id="SSF81301">
    <property type="entry name" value="Nucleotidyltransferase"/>
    <property type="match status" value="1"/>
</dbReference>
<feature type="domain" description="TGS" evidence="8">
    <location>
        <begin position="395"/>
        <end position="456"/>
    </location>
</feature>
<dbReference type="PANTHER" id="PTHR21262">
    <property type="entry name" value="GUANOSINE-3',5'-BIS DIPHOSPHATE 3'-PYROPHOSPHOHYDROLASE"/>
    <property type="match status" value="1"/>
</dbReference>
<comment type="function">
    <text evidence="6">In eubacteria ppGpp (guanosine 3'-diphosphate 5'-diphosphate) is a mediator of the stringent response that coordinates a variety of cellular activities in response to changes in nutritional abundance.</text>
</comment>
<dbReference type="CDD" id="cd05399">
    <property type="entry name" value="NT_Rel-Spo_like"/>
    <property type="match status" value="1"/>
</dbReference>
<dbReference type="InterPro" id="IPR043519">
    <property type="entry name" value="NT_sf"/>
</dbReference>
<organism evidence="9 10">
    <name type="scientific">Thiothrix nivea (strain ATCC 35100 / DSM 5205 / JP2)</name>
    <dbReference type="NCBI Taxonomy" id="870187"/>
    <lineage>
        <taxon>Bacteria</taxon>
        <taxon>Pseudomonadati</taxon>
        <taxon>Pseudomonadota</taxon>
        <taxon>Gammaproteobacteria</taxon>
        <taxon>Thiotrichales</taxon>
        <taxon>Thiotrichaceae</taxon>
        <taxon>Thiothrix</taxon>
    </lineage>
</organism>
<protein>
    <recommendedName>
        <fullName evidence="1">GTP pyrophosphokinase</fullName>
    </recommendedName>
    <alternativeName>
        <fullName evidence="4">(p)ppGpp synthase</fullName>
    </alternativeName>
    <alternativeName>
        <fullName evidence="3">ATP:GTP 3'-pyrophosphotransferase</fullName>
    </alternativeName>
    <alternativeName>
        <fullName evidence="5">ppGpp synthase I</fullName>
    </alternativeName>
</protein>
<dbReference type="Pfam" id="PF02824">
    <property type="entry name" value="TGS"/>
    <property type="match status" value="1"/>
</dbReference>
<dbReference type="Pfam" id="PF04607">
    <property type="entry name" value="RelA_SpoT"/>
    <property type="match status" value="1"/>
</dbReference>
<comment type="similarity">
    <text evidence="6">Belongs to the relA/spoT family.</text>
</comment>
<sequence>MRHSNTTNTESRTRQAWIDRFWVSDSERDYYLLGQIIGSIMQLPPPEDPLQPCSLDVAEILRHLDVDQTTLFAALLCDRRFYGTLSLDDIEQYYGQPVRRLCEDIRNLQRFRDCVETTDPSISRQEQGEQLRRMLMAMIKDIRAVLLKLAWNLQYLRLLARTDVSELHRCVARQTMDLYAPLANRLGISQVKWELEDLSFRFLHPDTYKTIAKSLAGKRIEREQYIADFIHILRDLLARNNINAEVYGRPKHLYSIWKKLCRKHVGIEELYDLRAVRVIVEDTATCYHALDVAHEKWWHIPEEYDDYIGNKKANGYQSIHTVVIGPEGKYVEIQIRTREMHRFAELGVAAHWHYKEGGKQDRAMNEAINSMRRLLDANDSDSELMEDFRTEVFSDRVFVITPKGRIIDMPKGSTPVDFAYHVHTSVGHRCRGAKVNGSIVPLNHVLSNGEQVDIIVGREERPRQDWLNPELGFIKSGSTRQKVKQWFSQQNYEQNVKDGEHLLEKERHLLNLRKLDYAELARQFNRNSERDLLIAVGRNEISPAQIRNFLLRSHEPEFKLRTTRAPEAASHDVEVRGVQKLYTQIATCCHPVNGDPIIGYLSQGRGVIVHRADCPDLANLRRERPERIIEEVDWGTHSAAYVADITVSTYNKTGVLRDITNLLDKEKVNIHSLHTRETHDPCFAVMDFTLEIRDVEQLGDVLEKLLQLSSVLDAQRKG</sequence>
<dbReference type="Gene3D" id="1.10.3210.10">
    <property type="entry name" value="Hypothetical protein af1432"/>
    <property type="match status" value="1"/>
</dbReference>
<dbReference type="SMART" id="SM00954">
    <property type="entry name" value="RelA_SpoT"/>
    <property type="match status" value="1"/>
</dbReference>
<dbReference type="Pfam" id="PF13291">
    <property type="entry name" value="ACT_4"/>
    <property type="match status" value="1"/>
</dbReference>
<dbReference type="InterPro" id="IPR012676">
    <property type="entry name" value="TGS-like"/>
</dbReference>
<dbReference type="Pfam" id="PF13328">
    <property type="entry name" value="HD_4"/>
    <property type="match status" value="1"/>
</dbReference>
<reference evidence="10" key="1">
    <citation type="journal article" date="2011" name="Stand. Genomic Sci.">
        <title>Genome sequence of the filamentous, gliding Thiothrix nivea neotype strain (JP2(T)).</title>
        <authorList>
            <person name="Lapidus A."/>
            <person name="Nolan M."/>
            <person name="Lucas S."/>
            <person name="Glavina Del Rio T."/>
            <person name="Tice H."/>
            <person name="Cheng J.F."/>
            <person name="Tapia R."/>
            <person name="Han C."/>
            <person name="Goodwin L."/>
            <person name="Pitluck S."/>
            <person name="Liolios K."/>
            <person name="Pagani I."/>
            <person name="Ivanova N."/>
            <person name="Huntemann M."/>
            <person name="Mavromatis K."/>
            <person name="Mikhailova N."/>
            <person name="Pati A."/>
            <person name="Chen A."/>
            <person name="Palaniappan K."/>
            <person name="Land M."/>
            <person name="Brambilla E.M."/>
            <person name="Rohde M."/>
            <person name="Abt B."/>
            <person name="Verbarg S."/>
            <person name="Goker M."/>
            <person name="Bristow J."/>
            <person name="Eisen J.A."/>
            <person name="Markowitz V."/>
            <person name="Hugenholtz P."/>
            <person name="Kyrpides N.C."/>
            <person name="Klenk H.P."/>
            <person name="Woyke T."/>
        </authorList>
    </citation>
    <scope>NUCLEOTIDE SEQUENCE [LARGE SCALE GENOMIC DNA]</scope>
    <source>
        <strain evidence="10">ATCC 35100 / DSM 5205 / JP2</strain>
    </source>
</reference>
<dbReference type="GO" id="GO:0042594">
    <property type="term" value="P:response to starvation"/>
    <property type="evidence" value="ECO:0007669"/>
    <property type="project" value="TreeGrafter"/>
</dbReference>
<keyword evidence="10" id="KW-1185">Reference proteome</keyword>
<dbReference type="Gene3D" id="3.10.20.30">
    <property type="match status" value="1"/>
</dbReference>
<proteinExistence type="inferred from homology"/>
<evidence type="ECO:0000256" key="5">
    <source>
        <dbReference type="ARBA" id="ARBA00033308"/>
    </source>
</evidence>
<dbReference type="SUPFAM" id="SSF81271">
    <property type="entry name" value="TGS-like"/>
    <property type="match status" value="1"/>
</dbReference>
<dbReference type="GO" id="GO:0008728">
    <property type="term" value="F:GTP diphosphokinase activity"/>
    <property type="evidence" value="ECO:0007669"/>
    <property type="project" value="TreeGrafter"/>
</dbReference>
<comment type="pathway">
    <text evidence="2">Purine metabolism.</text>
</comment>
<dbReference type="PROSITE" id="PS51880">
    <property type="entry name" value="TGS"/>
    <property type="match status" value="1"/>
</dbReference>
<dbReference type="Gene3D" id="3.30.460.10">
    <property type="entry name" value="Beta Polymerase, domain 2"/>
    <property type="match status" value="1"/>
</dbReference>
<dbReference type="InterPro" id="IPR004811">
    <property type="entry name" value="RelA/Spo_fam"/>
</dbReference>
<dbReference type="RefSeq" id="WP_002709062.1">
    <property type="nucleotide sequence ID" value="NZ_JH651384.1"/>
</dbReference>
<dbReference type="GO" id="GO:0008893">
    <property type="term" value="F:guanosine-3',5'-bis(diphosphate) 3'-diphosphatase activity"/>
    <property type="evidence" value="ECO:0007669"/>
    <property type="project" value="TreeGrafter"/>
</dbReference>
<evidence type="ECO:0000256" key="3">
    <source>
        <dbReference type="ARBA" id="ARBA00029754"/>
    </source>
</evidence>
<dbReference type="InterPro" id="IPR012675">
    <property type="entry name" value="Beta-grasp_dom_sf"/>
</dbReference>
<dbReference type="InterPro" id="IPR033655">
    <property type="entry name" value="TGS_RelA/SpoT"/>
</dbReference>